<sequence length="300" mass="32052">MTYTQLRTQHCPPVDAILSGNDYVSDFDCDMRRWLTESCQKGLPPIEDRAAGQSLAGRYTVGIELCTPTSPKQPTAERGLSTRQDQHGPAHESCSIAPAAPGNEPSLPASSSEDALQACSFRARRGWSLQRDTDGTQLHVPDSPCSSRSMIPSCTEPEEVAAYCQVRNIWTILGGDLNQPGAKQATKILRRIPREVYGGAVLTALKRSADMSVEEAIEYKRARILDIMSPSSPRCQPSGQQPAQHAPSSRPVSAAPQSVMVSPDAKGAASQAEDTDSPGSQSFVGGSNSMRANLVTISAA</sequence>
<protein>
    <submittedName>
        <fullName evidence="2">Uncharacterized protein</fullName>
    </submittedName>
</protein>
<name>A0AAV1IFB5_9CHLO</name>
<evidence type="ECO:0000313" key="2">
    <source>
        <dbReference type="EMBL" id="CAK0786044.1"/>
    </source>
</evidence>
<accession>A0AAV1IFB5</accession>
<keyword evidence="3" id="KW-1185">Reference proteome</keyword>
<evidence type="ECO:0000256" key="1">
    <source>
        <dbReference type="SAM" id="MobiDB-lite"/>
    </source>
</evidence>
<dbReference type="AlphaFoldDB" id="A0AAV1IFB5"/>
<comment type="caution">
    <text evidence="2">The sequence shown here is derived from an EMBL/GenBank/DDBJ whole genome shotgun (WGS) entry which is preliminary data.</text>
</comment>
<reference evidence="2 3" key="1">
    <citation type="submission" date="2023-10" db="EMBL/GenBank/DDBJ databases">
        <authorList>
            <person name="Maclean D."/>
            <person name="Macfadyen A."/>
        </authorList>
    </citation>
    <scope>NUCLEOTIDE SEQUENCE [LARGE SCALE GENOMIC DNA]</scope>
</reference>
<evidence type="ECO:0000313" key="3">
    <source>
        <dbReference type="Proteomes" id="UP001314263"/>
    </source>
</evidence>
<dbReference type="EMBL" id="CAUYUE010000013">
    <property type="protein sequence ID" value="CAK0786044.1"/>
    <property type="molecule type" value="Genomic_DNA"/>
</dbReference>
<proteinExistence type="predicted"/>
<dbReference type="Proteomes" id="UP001314263">
    <property type="component" value="Unassembled WGS sequence"/>
</dbReference>
<feature type="region of interest" description="Disordered" evidence="1">
    <location>
        <begin position="229"/>
        <end position="288"/>
    </location>
</feature>
<gene>
    <name evidence="2" type="ORF">CVIRNUC_009257</name>
</gene>
<feature type="region of interest" description="Disordered" evidence="1">
    <location>
        <begin position="66"/>
        <end position="113"/>
    </location>
</feature>
<feature type="compositionally biased region" description="Polar residues" evidence="1">
    <location>
        <begin position="229"/>
        <end position="260"/>
    </location>
</feature>
<feature type="compositionally biased region" description="Polar residues" evidence="1">
    <location>
        <begin position="277"/>
        <end position="288"/>
    </location>
</feature>
<organism evidence="2 3">
    <name type="scientific">Coccomyxa viridis</name>
    <dbReference type="NCBI Taxonomy" id="1274662"/>
    <lineage>
        <taxon>Eukaryota</taxon>
        <taxon>Viridiplantae</taxon>
        <taxon>Chlorophyta</taxon>
        <taxon>core chlorophytes</taxon>
        <taxon>Trebouxiophyceae</taxon>
        <taxon>Trebouxiophyceae incertae sedis</taxon>
        <taxon>Coccomyxaceae</taxon>
        <taxon>Coccomyxa</taxon>
    </lineage>
</organism>